<sequence length="213" mass="24606">MTAFEMNKNGFGVTYAIVRYSSTSDLEKCSEDTVCVRKFSDASNHKMLHDHERKDFNFKLGKYQKLLEKEHDLRMRLNSDAGDGISYINRRRATATSDTSYSRCLCGRKIYSLVNGNQAGCTEDKTSNVRTSNPRRCHHMSLNDECQFRETDRKTYVRKERPASMCEIDNSLRILEAREKADNRKQKLHMLEQDCIKASKLISKSNSNLNQIA</sequence>
<protein>
    <submittedName>
        <fullName evidence="2">Uncharacterized protein LOC100209326 isoform X2</fullName>
    </submittedName>
</protein>
<evidence type="ECO:0000313" key="2">
    <source>
        <dbReference type="RefSeq" id="XP_065651605.1"/>
    </source>
</evidence>
<dbReference type="RefSeq" id="XP_065651605.1">
    <property type="nucleotide sequence ID" value="XM_065795533.1"/>
</dbReference>
<dbReference type="Proteomes" id="UP001652625">
    <property type="component" value="Chromosome 04"/>
</dbReference>
<accession>A0ABM4BR24</accession>
<organism evidence="1 2">
    <name type="scientific">Hydra vulgaris</name>
    <name type="common">Hydra</name>
    <name type="synonym">Hydra attenuata</name>
    <dbReference type="NCBI Taxonomy" id="6087"/>
    <lineage>
        <taxon>Eukaryota</taxon>
        <taxon>Metazoa</taxon>
        <taxon>Cnidaria</taxon>
        <taxon>Hydrozoa</taxon>
        <taxon>Hydroidolina</taxon>
        <taxon>Anthoathecata</taxon>
        <taxon>Aplanulata</taxon>
        <taxon>Hydridae</taxon>
        <taxon>Hydra</taxon>
    </lineage>
</organism>
<name>A0ABM4BR24_HYDVU</name>
<gene>
    <name evidence="2" type="primary">LOC100209326</name>
</gene>
<dbReference type="GeneID" id="100209326"/>
<proteinExistence type="predicted"/>
<evidence type="ECO:0000313" key="1">
    <source>
        <dbReference type="Proteomes" id="UP001652625"/>
    </source>
</evidence>
<reference evidence="2" key="1">
    <citation type="submission" date="2025-08" db="UniProtKB">
        <authorList>
            <consortium name="RefSeq"/>
        </authorList>
    </citation>
    <scope>IDENTIFICATION</scope>
</reference>
<keyword evidence="1" id="KW-1185">Reference proteome</keyword>